<protein>
    <recommendedName>
        <fullName evidence="5">Glycosyl transferase family 1</fullName>
    </recommendedName>
</protein>
<sequence length="404" mass="45797">MSNFQQIITKQQRRVNVIYVSSYIPRKCGIATYTKDLTNAINLLNTRSLAEILVINHPEESLEYPWEAKFKITHNDLSTYLTAAEYVNQSHADIVSLEHEFGLFGGECGEYILPFVEALEVPLVTTFHTVVTDYTGKQAEILRRIAEKSKVVVVMMEDIAHRLVKHYGIPRNKIVVIPHGVPDIPFNSAYAHKRKRKMSNRLVLGNINLLDSNKGIEYALEAVAEIKKTVPEVLYVIIGQTHPEVVRQKGESYRNFLKKRIRELDIADNVRFVNEYLPLPELIDWLKTIDIYITPYLEPQQVTSGALAYAIGAGKACISTPYIYSKEMLADDRGVLVPFRDSTAIANAVLDLVQHPEKKEAIEANAYRFGRLMTWPNVAQSHLSLFRTLIAKKKPLPTPPQSLA</sequence>
<evidence type="ECO:0000313" key="4">
    <source>
        <dbReference type="Proteomes" id="UP000177528"/>
    </source>
</evidence>
<evidence type="ECO:0000259" key="1">
    <source>
        <dbReference type="Pfam" id="PF00534"/>
    </source>
</evidence>
<dbReference type="EMBL" id="MHHR01000031">
    <property type="protein sequence ID" value="OGY33366.1"/>
    <property type="molecule type" value="Genomic_DNA"/>
</dbReference>
<dbReference type="InterPro" id="IPR028098">
    <property type="entry name" value="Glyco_trans_4-like_N"/>
</dbReference>
<evidence type="ECO:0000259" key="2">
    <source>
        <dbReference type="Pfam" id="PF13439"/>
    </source>
</evidence>
<feature type="domain" description="Glycosyltransferase subfamily 4-like N-terminal" evidence="2">
    <location>
        <begin position="73"/>
        <end position="181"/>
    </location>
</feature>
<reference evidence="3 4" key="1">
    <citation type="journal article" date="2016" name="Nat. Commun.">
        <title>Thousands of microbial genomes shed light on interconnected biogeochemical processes in an aquifer system.</title>
        <authorList>
            <person name="Anantharaman K."/>
            <person name="Brown C.T."/>
            <person name="Hug L.A."/>
            <person name="Sharon I."/>
            <person name="Castelle C.J."/>
            <person name="Probst A.J."/>
            <person name="Thomas B.C."/>
            <person name="Singh A."/>
            <person name="Wilkins M.J."/>
            <person name="Karaoz U."/>
            <person name="Brodie E.L."/>
            <person name="Williams K.H."/>
            <person name="Hubbard S.S."/>
            <person name="Banfield J.F."/>
        </authorList>
    </citation>
    <scope>NUCLEOTIDE SEQUENCE [LARGE SCALE GENOMIC DNA]</scope>
</reference>
<dbReference type="InterPro" id="IPR001296">
    <property type="entry name" value="Glyco_trans_1"/>
</dbReference>
<dbReference type="Pfam" id="PF13439">
    <property type="entry name" value="Glyco_transf_4"/>
    <property type="match status" value="1"/>
</dbReference>
<dbReference type="AlphaFoldDB" id="A0A1G1X028"/>
<proteinExistence type="predicted"/>
<dbReference type="Gene3D" id="3.40.50.2000">
    <property type="entry name" value="Glycogen Phosphorylase B"/>
    <property type="match status" value="2"/>
</dbReference>
<name>A0A1G1X028_9BACT</name>
<dbReference type="CDD" id="cd03822">
    <property type="entry name" value="GT4_mannosyltransferase-like"/>
    <property type="match status" value="1"/>
</dbReference>
<feature type="domain" description="Glycosyl transferase family 1" evidence="1">
    <location>
        <begin position="194"/>
        <end position="368"/>
    </location>
</feature>
<evidence type="ECO:0000313" key="3">
    <source>
        <dbReference type="EMBL" id="OGY33366.1"/>
    </source>
</evidence>
<dbReference type="Pfam" id="PF00534">
    <property type="entry name" value="Glycos_transf_1"/>
    <property type="match status" value="1"/>
</dbReference>
<organism evidence="3 4">
    <name type="scientific">Candidatus Andersenbacteria bacterium RIFCSPHIGHO2_12_FULL_45_11</name>
    <dbReference type="NCBI Taxonomy" id="1797281"/>
    <lineage>
        <taxon>Bacteria</taxon>
        <taxon>Candidatus Anderseniibacteriota</taxon>
    </lineage>
</organism>
<comment type="caution">
    <text evidence="3">The sequence shown here is derived from an EMBL/GenBank/DDBJ whole genome shotgun (WGS) entry which is preliminary data.</text>
</comment>
<dbReference type="SUPFAM" id="SSF53756">
    <property type="entry name" value="UDP-Glycosyltransferase/glycogen phosphorylase"/>
    <property type="match status" value="1"/>
</dbReference>
<dbReference type="GO" id="GO:0016757">
    <property type="term" value="F:glycosyltransferase activity"/>
    <property type="evidence" value="ECO:0007669"/>
    <property type="project" value="InterPro"/>
</dbReference>
<evidence type="ECO:0008006" key="5">
    <source>
        <dbReference type="Google" id="ProtNLM"/>
    </source>
</evidence>
<dbReference type="PANTHER" id="PTHR12526:SF572">
    <property type="entry name" value="BLL5144 PROTEIN"/>
    <property type="match status" value="1"/>
</dbReference>
<dbReference type="PANTHER" id="PTHR12526">
    <property type="entry name" value="GLYCOSYLTRANSFERASE"/>
    <property type="match status" value="1"/>
</dbReference>
<accession>A0A1G1X028</accession>
<gene>
    <name evidence="3" type="ORF">A3D99_02805</name>
</gene>
<dbReference type="Proteomes" id="UP000177528">
    <property type="component" value="Unassembled WGS sequence"/>
</dbReference>